<feature type="domain" description="Rad50/SbcC-type AAA" evidence="1">
    <location>
        <begin position="6"/>
        <end position="216"/>
    </location>
</feature>
<evidence type="ECO:0000259" key="1">
    <source>
        <dbReference type="Pfam" id="PF13476"/>
    </source>
</evidence>
<organism evidence="2 3">
    <name type="scientific">Phocaeicola salanitronis (strain DSM 18170 / JCM 13657 / CCUG 60908 / BL78)</name>
    <name type="common">Bacteroides salanitronis</name>
    <dbReference type="NCBI Taxonomy" id="667015"/>
    <lineage>
        <taxon>Bacteria</taxon>
        <taxon>Pseudomonadati</taxon>
        <taxon>Bacteroidota</taxon>
        <taxon>Bacteroidia</taxon>
        <taxon>Bacteroidales</taxon>
        <taxon>Bacteroidaceae</taxon>
        <taxon>Phocaeicola</taxon>
    </lineage>
</organism>
<reference evidence="2 3" key="1">
    <citation type="journal article" date="2011" name="Stand. Genomic Sci.">
        <title>Complete genome sequence of Bacteroides salanitronis type strain (BL78).</title>
        <authorList>
            <person name="Gronow S."/>
            <person name="Held B."/>
            <person name="Lucas S."/>
            <person name="Lapidus A."/>
            <person name="Del Rio T.G."/>
            <person name="Nolan M."/>
            <person name="Tice H."/>
            <person name="Deshpande S."/>
            <person name="Cheng J.F."/>
            <person name="Pitluck S."/>
            <person name="Liolios K."/>
            <person name="Pagani I."/>
            <person name="Ivanova N."/>
            <person name="Mavromatis K."/>
            <person name="Pati A."/>
            <person name="Tapia R."/>
            <person name="Han C."/>
            <person name="Goodwin L."/>
            <person name="Chen A."/>
            <person name="Palaniappan K."/>
            <person name="Land M."/>
            <person name="Hauser L."/>
            <person name="Chang Y.J."/>
            <person name="Jeffries C.D."/>
            <person name="Brambilla E.M."/>
            <person name="Rohde M."/>
            <person name="Goker M."/>
            <person name="Detter J.C."/>
            <person name="Woyke T."/>
            <person name="Bristow J."/>
            <person name="Markowitz V."/>
            <person name="Hugenholtz P."/>
            <person name="Kyrpides N.C."/>
            <person name="Klenk H.P."/>
            <person name="Eisen J.A."/>
        </authorList>
    </citation>
    <scope>NUCLEOTIDE SEQUENCE [LARGE SCALE GENOMIC DNA]</scope>
    <source>
        <strain evidence="2 3">DSM 18170</strain>
    </source>
</reference>
<dbReference type="InterPro" id="IPR038729">
    <property type="entry name" value="Rad50/SbcC_AAA"/>
</dbReference>
<name>F0R3W2_PHOSB</name>
<dbReference type="EMBL" id="CP002530">
    <property type="protein sequence ID" value="ADY34649.1"/>
    <property type="molecule type" value="Genomic_DNA"/>
</dbReference>
<dbReference type="RefSeq" id="WP_013616111.1">
    <property type="nucleotide sequence ID" value="NC_015164.1"/>
</dbReference>
<dbReference type="Gene3D" id="3.40.50.300">
    <property type="entry name" value="P-loop containing nucleotide triphosphate hydrolases"/>
    <property type="match status" value="1"/>
</dbReference>
<sequence length="634" mass="74171">MAAISKIRIDGFKAFPKEFELVLNGKNLLMYGENGSGKSSIYYALHALLQSQYHDKGAIYFDKNSPESIVNKDTTTAEPYIEIELEGSETKYRLSKKGYEEFPHQPISPLRDMNAECVFINHKFLFRTFSFRNSEYIDLFPVFIKDILPFVLTRDNAEYIGNIYDDVMKGIRFYRNNQLEDSYKKRIDKFNIETQYVVNLINKNASVIYNENFRNNDERKLRLTLEFDNNLDEVPSPDKSYWLRCDYRYRHINVAGAWEQKNIGLDILQPSIILKVEEDIEGTYKPIKKPQTYFNEAKLTAIALSVRFSLLDIISASNGRFMALDDMLISLDMSNRMKVIKYLFGVAAPKYRLYVFTHDRLLFTSFKKYICLNKLQDNWVCGGIYMHDRDNSIDFKKCNPYPVFIEEKDAELEAREYYIMHDYPACGQRLRKWCEGILSKLYPDSLLKMKDTRTGKTVDTSLNDRIMSLNDYCKKESIDFKEFNNLKLYKDNILNSVSHYDVSSPIYGNEILSIMKILSKLEQIVNGKKSIKINRELGIELIADDGRPITICIDMRSRNLNIVEYNGIKRISYYTKCVVYKIIDAGKHINVNPEESYDSIYDAYTQYCDKYRADSTINLLDILKDHGRFIKDDL</sequence>
<dbReference type="STRING" id="667015.Bacsa_0034"/>
<accession>F0R3W2</accession>
<proteinExistence type="predicted"/>
<dbReference type="SUPFAM" id="SSF52540">
    <property type="entry name" value="P-loop containing nucleoside triphosphate hydrolases"/>
    <property type="match status" value="1"/>
</dbReference>
<dbReference type="AlphaFoldDB" id="F0R3W2"/>
<protein>
    <recommendedName>
        <fullName evidence="1">Rad50/SbcC-type AAA domain-containing protein</fullName>
    </recommendedName>
</protein>
<keyword evidence="3" id="KW-1185">Reference proteome</keyword>
<dbReference type="OrthoDB" id="1023918at2"/>
<evidence type="ECO:0000313" key="3">
    <source>
        <dbReference type="Proteomes" id="UP000007486"/>
    </source>
</evidence>
<dbReference type="Pfam" id="PF13476">
    <property type="entry name" value="AAA_23"/>
    <property type="match status" value="1"/>
</dbReference>
<dbReference type="InterPro" id="IPR027417">
    <property type="entry name" value="P-loop_NTPase"/>
</dbReference>
<dbReference type="GO" id="GO:0016887">
    <property type="term" value="F:ATP hydrolysis activity"/>
    <property type="evidence" value="ECO:0007669"/>
    <property type="project" value="InterPro"/>
</dbReference>
<dbReference type="HOGENOM" id="CLU_030788_0_0_10"/>
<dbReference type="KEGG" id="bsa:Bacsa_0034"/>
<evidence type="ECO:0000313" key="2">
    <source>
        <dbReference type="EMBL" id="ADY34649.1"/>
    </source>
</evidence>
<gene>
    <name evidence="2" type="ordered locus">Bacsa_0034</name>
</gene>
<dbReference type="eggNOG" id="COG1195">
    <property type="taxonomic scope" value="Bacteria"/>
</dbReference>
<dbReference type="Proteomes" id="UP000007486">
    <property type="component" value="Chromosome"/>
</dbReference>
<dbReference type="GO" id="GO:0006302">
    <property type="term" value="P:double-strand break repair"/>
    <property type="evidence" value="ECO:0007669"/>
    <property type="project" value="InterPro"/>
</dbReference>